<dbReference type="PANTHER" id="PTHR43620:SF7">
    <property type="entry name" value="GLYCEROPHOSPHODIESTER PHOSPHODIESTERASE GDPD5-RELATED"/>
    <property type="match status" value="1"/>
</dbReference>
<keyword evidence="3 7" id="KW-0732">Signal</keyword>
<dbReference type="PROSITE" id="PS51704">
    <property type="entry name" value="GP_PDE"/>
    <property type="match status" value="1"/>
</dbReference>
<dbReference type="EMBL" id="JH651384">
    <property type="protein sequence ID" value="EIJ33521.1"/>
    <property type="molecule type" value="Genomic_DNA"/>
</dbReference>
<keyword evidence="5" id="KW-0378">Hydrolase</keyword>
<dbReference type="CDD" id="cd08560">
    <property type="entry name" value="GDPD_EcGlpQ_like_1"/>
    <property type="match status" value="1"/>
</dbReference>
<feature type="chain" id="PRO_5024897818" description="glycerophosphodiester phosphodiesterase" evidence="7">
    <location>
        <begin position="27"/>
        <end position="424"/>
    </location>
</feature>
<dbReference type="Pfam" id="PF03009">
    <property type="entry name" value="GDPD"/>
    <property type="match status" value="1"/>
</dbReference>
<evidence type="ECO:0000313" key="10">
    <source>
        <dbReference type="Proteomes" id="UP000005317"/>
    </source>
</evidence>
<keyword evidence="4" id="KW-0319">Glycerol metabolism</keyword>
<accession>A0A656H9G8</accession>
<reference evidence="10" key="1">
    <citation type="journal article" date="2011" name="Stand. Genomic Sci.">
        <title>Genome sequence of the filamentous, gliding Thiothrix nivea neotype strain (JP2(T)).</title>
        <authorList>
            <person name="Lapidus A."/>
            <person name="Nolan M."/>
            <person name="Lucas S."/>
            <person name="Glavina Del Rio T."/>
            <person name="Tice H."/>
            <person name="Cheng J.F."/>
            <person name="Tapia R."/>
            <person name="Han C."/>
            <person name="Goodwin L."/>
            <person name="Pitluck S."/>
            <person name="Liolios K."/>
            <person name="Pagani I."/>
            <person name="Ivanova N."/>
            <person name="Huntemann M."/>
            <person name="Mavromatis K."/>
            <person name="Mikhailova N."/>
            <person name="Pati A."/>
            <person name="Chen A."/>
            <person name="Palaniappan K."/>
            <person name="Land M."/>
            <person name="Brambilla E.M."/>
            <person name="Rohde M."/>
            <person name="Abt B."/>
            <person name="Verbarg S."/>
            <person name="Goker M."/>
            <person name="Bristow J."/>
            <person name="Eisen J.A."/>
            <person name="Markowitz V."/>
            <person name="Hugenholtz P."/>
            <person name="Kyrpides N.C."/>
            <person name="Klenk H.P."/>
            <person name="Woyke T."/>
        </authorList>
    </citation>
    <scope>NUCLEOTIDE SEQUENCE [LARGE SCALE GENOMIC DNA]</scope>
    <source>
        <strain evidence="10">ATCC 35100 / DSM 5205 / JP2</strain>
    </source>
</reference>
<gene>
    <name evidence="9" type="ORF">Thini_0893</name>
</gene>
<organism evidence="9 10">
    <name type="scientific">Thiothrix nivea (strain ATCC 35100 / DSM 5205 / JP2)</name>
    <dbReference type="NCBI Taxonomy" id="870187"/>
    <lineage>
        <taxon>Bacteria</taxon>
        <taxon>Pseudomonadati</taxon>
        <taxon>Pseudomonadota</taxon>
        <taxon>Gammaproteobacteria</taxon>
        <taxon>Thiotrichales</taxon>
        <taxon>Thiotrichaceae</taxon>
        <taxon>Thiothrix</taxon>
    </lineage>
</organism>
<evidence type="ECO:0000256" key="7">
    <source>
        <dbReference type="SAM" id="SignalP"/>
    </source>
</evidence>
<evidence type="ECO:0000256" key="1">
    <source>
        <dbReference type="ARBA" id="ARBA00007277"/>
    </source>
</evidence>
<dbReference type="InterPro" id="IPR030395">
    <property type="entry name" value="GP_PDE_dom"/>
</dbReference>
<protein>
    <recommendedName>
        <fullName evidence="2">glycerophosphodiester phosphodiesterase</fullName>
        <ecNumber evidence="2">3.1.4.46</ecNumber>
    </recommendedName>
</protein>
<dbReference type="RefSeq" id="WP_002707472.1">
    <property type="nucleotide sequence ID" value="NZ_JH651384.1"/>
</dbReference>
<dbReference type="InterPro" id="IPR017946">
    <property type="entry name" value="PLC-like_Pdiesterase_TIM-brl"/>
</dbReference>
<proteinExistence type="inferred from homology"/>
<sequence precursor="true">MHTKLVLSTSIVVLLATAAAVNPSHATETSPADNIQVGPRPYYLIEDMDPGPLKDELQNCANGPFHKTEFSIGHRGAALQFPEHSRESYEAAARMGAGIIECDVTFTKDKELVCRHSQCDLHTTTNILATPLADKCSKPFTPAEIDPATGKVTKPASAECCTSDITLDEFKTLKAKMDAANTNATTIADYLKGTPNFRTDLYSAPGTLMTHKDSIALFKKLGVKMTPELKYPSVKMPFDGFTQEQYAQKMIDEYKAAGVPGCDVFPQSFELDDILYWIKHEPEFGQQAVYLDDEIYKANADESLDPVGYQNQIAAMPSLKAQGVNYISPPLFAMVELDANNDIVPSTYAKAAQAAGINMIAWTLERSYPMTTGGGWYYQTVNKGINKDGNILKMLDVLAQDVGIKGIFSDWPATVTYYANCKGL</sequence>
<evidence type="ECO:0000256" key="4">
    <source>
        <dbReference type="ARBA" id="ARBA00022798"/>
    </source>
</evidence>
<dbReference type="AlphaFoldDB" id="A0A656H9G8"/>
<name>A0A656H9G8_THINJ</name>
<dbReference type="Gene3D" id="3.20.20.190">
    <property type="entry name" value="Phosphatidylinositol (PI) phosphodiesterase"/>
    <property type="match status" value="1"/>
</dbReference>
<dbReference type="GO" id="GO:0006071">
    <property type="term" value="P:glycerol metabolic process"/>
    <property type="evidence" value="ECO:0007669"/>
    <property type="project" value="UniProtKB-KW"/>
</dbReference>
<evidence type="ECO:0000256" key="6">
    <source>
        <dbReference type="ARBA" id="ARBA00047512"/>
    </source>
</evidence>
<evidence type="ECO:0000256" key="3">
    <source>
        <dbReference type="ARBA" id="ARBA00022729"/>
    </source>
</evidence>
<dbReference type="EC" id="3.1.4.46" evidence="2"/>
<feature type="signal peptide" evidence="7">
    <location>
        <begin position="1"/>
        <end position="26"/>
    </location>
</feature>
<dbReference type="Proteomes" id="UP000005317">
    <property type="component" value="Unassembled WGS sequence"/>
</dbReference>
<evidence type="ECO:0000256" key="5">
    <source>
        <dbReference type="ARBA" id="ARBA00022801"/>
    </source>
</evidence>
<comment type="similarity">
    <text evidence="1">Belongs to the glycerophosphoryl diester phosphodiesterase family.</text>
</comment>
<evidence type="ECO:0000313" key="9">
    <source>
        <dbReference type="EMBL" id="EIJ33521.1"/>
    </source>
</evidence>
<dbReference type="SUPFAM" id="SSF51695">
    <property type="entry name" value="PLC-like phosphodiesterases"/>
    <property type="match status" value="1"/>
</dbReference>
<dbReference type="GO" id="GO:0006629">
    <property type="term" value="P:lipid metabolic process"/>
    <property type="evidence" value="ECO:0007669"/>
    <property type="project" value="InterPro"/>
</dbReference>
<keyword evidence="10" id="KW-1185">Reference proteome</keyword>
<feature type="domain" description="GP-PDE" evidence="8">
    <location>
        <begin position="69"/>
        <end position="419"/>
    </location>
</feature>
<dbReference type="PANTHER" id="PTHR43620">
    <property type="entry name" value="GLYCEROPHOSPHORYL DIESTER PHOSPHODIESTERASE"/>
    <property type="match status" value="1"/>
</dbReference>
<comment type="catalytic activity">
    <reaction evidence="6">
        <text>a sn-glycero-3-phosphodiester + H2O = an alcohol + sn-glycerol 3-phosphate + H(+)</text>
        <dbReference type="Rhea" id="RHEA:12969"/>
        <dbReference type="ChEBI" id="CHEBI:15377"/>
        <dbReference type="ChEBI" id="CHEBI:15378"/>
        <dbReference type="ChEBI" id="CHEBI:30879"/>
        <dbReference type="ChEBI" id="CHEBI:57597"/>
        <dbReference type="ChEBI" id="CHEBI:83408"/>
        <dbReference type="EC" id="3.1.4.46"/>
    </reaction>
</comment>
<evidence type="ECO:0000256" key="2">
    <source>
        <dbReference type="ARBA" id="ARBA00012247"/>
    </source>
</evidence>
<evidence type="ECO:0000259" key="8">
    <source>
        <dbReference type="PROSITE" id="PS51704"/>
    </source>
</evidence>
<dbReference type="OrthoDB" id="9795622at2"/>
<dbReference type="GO" id="GO:0008889">
    <property type="term" value="F:glycerophosphodiester phosphodiesterase activity"/>
    <property type="evidence" value="ECO:0007669"/>
    <property type="project" value="UniProtKB-EC"/>
</dbReference>